<reference evidence="2" key="1">
    <citation type="journal article" date="2017" name="Genome Biol.">
        <title>Comparative genomics reveals high biological diversity and specific adaptations in the industrially and medically important fungal genus Aspergillus.</title>
        <authorList>
            <person name="de Vries R.P."/>
            <person name="Riley R."/>
            <person name="Wiebenga A."/>
            <person name="Aguilar-Osorio G."/>
            <person name="Amillis S."/>
            <person name="Uchima C.A."/>
            <person name="Anderluh G."/>
            <person name="Asadollahi M."/>
            <person name="Askin M."/>
            <person name="Barry K."/>
            <person name="Battaglia E."/>
            <person name="Bayram O."/>
            <person name="Benocci T."/>
            <person name="Braus-Stromeyer S.A."/>
            <person name="Caldana C."/>
            <person name="Canovas D."/>
            <person name="Cerqueira G.C."/>
            <person name="Chen F."/>
            <person name="Chen W."/>
            <person name="Choi C."/>
            <person name="Clum A."/>
            <person name="Dos Santos R.A."/>
            <person name="Damasio A.R."/>
            <person name="Diallinas G."/>
            <person name="Emri T."/>
            <person name="Fekete E."/>
            <person name="Flipphi M."/>
            <person name="Freyberg S."/>
            <person name="Gallo A."/>
            <person name="Gournas C."/>
            <person name="Habgood R."/>
            <person name="Hainaut M."/>
            <person name="Harispe M.L."/>
            <person name="Henrissat B."/>
            <person name="Hilden K.S."/>
            <person name="Hope R."/>
            <person name="Hossain A."/>
            <person name="Karabika E."/>
            <person name="Karaffa L."/>
            <person name="Karanyi Z."/>
            <person name="Krasevec N."/>
            <person name="Kuo A."/>
            <person name="Kusch H."/>
            <person name="LaButti K."/>
            <person name="Lagendijk E.L."/>
            <person name="Lapidus A."/>
            <person name="Levasseur A."/>
            <person name="Lindquist E."/>
            <person name="Lipzen A."/>
            <person name="Logrieco A.F."/>
            <person name="MacCabe A."/>
            <person name="Maekelae M.R."/>
            <person name="Malavazi I."/>
            <person name="Melin P."/>
            <person name="Meyer V."/>
            <person name="Mielnichuk N."/>
            <person name="Miskei M."/>
            <person name="Molnar A.P."/>
            <person name="Mule G."/>
            <person name="Ngan C.Y."/>
            <person name="Orejas M."/>
            <person name="Orosz E."/>
            <person name="Ouedraogo J.P."/>
            <person name="Overkamp K.M."/>
            <person name="Park H.-S."/>
            <person name="Perrone G."/>
            <person name="Piumi F."/>
            <person name="Punt P.J."/>
            <person name="Ram A.F."/>
            <person name="Ramon A."/>
            <person name="Rauscher S."/>
            <person name="Record E."/>
            <person name="Riano-Pachon D.M."/>
            <person name="Robert V."/>
            <person name="Roehrig J."/>
            <person name="Ruller R."/>
            <person name="Salamov A."/>
            <person name="Salih N.S."/>
            <person name="Samson R.A."/>
            <person name="Sandor E."/>
            <person name="Sanguinetti M."/>
            <person name="Schuetze T."/>
            <person name="Sepcic K."/>
            <person name="Shelest E."/>
            <person name="Sherlock G."/>
            <person name="Sophianopoulou V."/>
            <person name="Squina F.M."/>
            <person name="Sun H."/>
            <person name="Susca A."/>
            <person name="Todd R.B."/>
            <person name="Tsang A."/>
            <person name="Unkles S.E."/>
            <person name="van de Wiele N."/>
            <person name="van Rossen-Uffink D."/>
            <person name="Oliveira J.V."/>
            <person name="Vesth T.C."/>
            <person name="Visser J."/>
            <person name="Yu J.-H."/>
            <person name="Zhou M."/>
            <person name="Andersen M.R."/>
            <person name="Archer D.B."/>
            <person name="Baker S.E."/>
            <person name="Benoit I."/>
            <person name="Brakhage A.A."/>
            <person name="Braus G.H."/>
            <person name="Fischer R."/>
            <person name="Frisvad J.C."/>
            <person name="Goldman G.H."/>
            <person name="Houbraken J."/>
            <person name="Oakley B."/>
            <person name="Pocsi I."/>
            <person name="Scazzocchio C."/>
            <person name="Seiboth B."/>
            <person name="vanKuyk P.A."/>
            <person name="Wortman J."/>
            <person name="Dyer P.S."/>
            <person name="Grigoriev I.V."/>
        </authorList>
    </citation>
    <scope>NUCLEOTIDE SEQUENCE [LARGE SCALE GENOMIC DNA]</scope>
    <source>
        <strain evidence="2">CBS 583.65</strain>
    </source>
</reference>
<dbReference type="EMBL" id="KV878125">
    <property type="protein sequence ID" value="OJI95821.1"/>
    <property type="molecule type" value="Genomic_DNA"/>
</dbReference>
<keyword evidence="2" id="KW-1185">Reference proteome</keyword>
<accession>A0A1L9P2U2</accession>
<organism evidence="1 2">
    <name type="scientific">Aspergillus versicolor CBS 583.65</name>
    <dbReference type="NCBI Taxonomy" id="1036611"/>
    <lineage>
        <taxon>Eukaryota</taxon>
        <taxon>Fungi</taxon>
        <taxon>Dikarya</taxon>
        <taxon>Ascomycota</taxon>
        <taxon>Pezizomycotina</taxon>
        <taxon>Eurotiomycetes</taxon>
        <taxon>Eurotiomycetidae</taxon>
        <taxon>Eurotiales</taxon>
        <taxon>Aspergillaceae</taxon>
        <taxon>Aspergillus</taxon>
        <taxon>Aspergillus subgen. Nidulantes</taxon>
    </lineage>
</organism>
<dbReference type="Proteomes" id="UP000184073">
    <property type="component" value="Unassembled WGS sequence"/>
</dbReference>
<dbReference type="GeneID" id="63724945"/>
<dbReference type="RefSeq" id="XP_040661584.1">
    <property type="nucleotide sequence ID" value="XM_040809434.1"/>
</dbReference>
<name>A0A1L9P2U2_ASPVE</name>
<dbReference type="PANTHER" id="PTHR37540">
    <property type="entry name" value="TRANSCRIPTION FACTOR (ACR-2), PUTATIVE-RELATED-RELATED"/>
    <property type="match status" value="1"/>
</dbReference>
<gene>
    <name evidence="1" type="ORF">ASPVEDRAFT_205844</name>
</gene>
<dbReference type="AlphaFoldDB" id="A0A1L9P2U2"/>
<dbReference type="VEuPathDB" id="FungiDB:ASPVEDRAFT_205844"/>
<dbReference type="OrthoDB" id="4159781at2759"/>
<dbReference type="STRING" id="1036611.A0A1L9P2U2"/>
<evidence type="ECO:0000313" key="2">
    <source>
        <dbReference type="Proteomes" id="UP000184073"/>
    </source>
</evidence>
<sequence length="313" mass="35556">MRRHWMQGALSEPCLFHATLYAGSSHFDHLEKRSQSWITLYHQNEAIRLLNERLSDMKSAADDRTILAVIPLAMFANIHGDRGPADIHMAGLRQLVDIRGGRDKLGYDGMVAGVIQMNNIIYHVMFDLSPTSPTLGPPVGLEDRILRSSEALSFPGFQNIINMFQHLREFKLGCQTTANNPPESHEYSKSTTKQDDPFFHCCYLAVTIFNLIVVQSHDPGASIKIEFLASELQASLGLTNAEVWITQMPALFSWVCMTGAAASHNAKLRIWFYFHQASAVRVLDFKTGPAYLDELWAHFYWLRMMRLRRVTDL</sequence>
<evidence type="ECO:0008006" key="3">
    <source>
        <dbReference type="Google" id="ProtNLM"/>
    </source>
</evidence>
<dbReference type="PANTHER" id="PTHR37540:SF5">
    <property type="entry name" value="TRANSCRIPTION FACTOR DOMAIN-CONTAINING PROTEIN"/>
    <property type="match status" value="1"/>
</dbReference>
<protein>
    <recommendedName>
        <fullName evidence="3">Transcription factor domain-containing protein</fullName>
    </recommendedName>
</protein>
<proteinExistence type="predicted"/>
<dbReference type="Pfam" id="PF11951">
    <property type="entry name" value="Fungal_trans_2"/>
    <property type="match status" value="1"/>
</dbReference>
<dbReference type="InterPro" id="IPR021858">
    <property type="entry name" value="Fun_TF"/>
</dbReference>
<evidence type="ECO:0000313" key="1">
    <source>
        <dbReference type="EMBL" id="OJI95821.1"/>
    </source>
</evidence>